<keyword evidence="2" id="KW-1185">Reference proteome</keyword>
<evidence type="ECO:0000313" key="2">
    <source>
        <dbReference type="Proteomes" id="UP000279275"/>
    </source>
</evidence>
<organism evidence="1 2">
    <name type="scientific">Nocardia stercoris</name>
    <dbReference type="NCBI Taxonomy" id="2483361"/>
    <lineage>
        <taxon>Bacteria</taxon>
        <taxon>Bacillati</taxon>
        <taxon>Actinomycetota</taxon>
        <taxon>Actinomycetes</taxon>
        <taxon>Mycobacteriales</taxon>
        <taxon>Nocardiaceae</taxon>
        <taxon>Nocardia</taxon>
    </lineage>
</organism>
<dbReference type="RefSeq" id="WP_122189181.1">
    <property type="nucleotide sequence ID" value="NZ_RFFH01000007.1"/>
</dbReference>
<sequence>MWSEAADLELLMDRLAAAGVAMLLRVDVERFDAGRPHWTVLLSGPALYPDNTIRVDAHGLGTGITRGLQRLREHDGDWEWLDDWV</sequence>
<gene>
    <name evidence="1" type="ORF">EBN03_17800</name>
</gene>
<dbReference type="Proteomes" id="UP000279275">
    <property type="component" value="Unassembled WGS sequence"/>
</dbReference>
<dbReference type="AlphaFoldDB" id="A0A3M2L3F9"/>
<protein>
    <submittedName>
        <fullName evidence="1">Uncharacterized protein</fullName>
    </submittedName>
</protein>
<evidence type="ECO:0000313" key="1">
    <source>
        <dbReference type="EMBL" id="RMI31230.1"/>
    </source>
</evidence>
<name>A0A3M2L3F9_9NOCA</name>
<comment type="caution">
    <text evidence="1">The sequence shown here is derived from an EMBL/GenBank/DDBJ whole genome shotgun (WGS) entry which is preliminary data.</text>
</comment>
<proteinExistence type="predicted"/>
<dbReference type="OrthoDB" id="3699555at2"/>
<accession>A0A3M2L3F9</accession>
<reference evidence="1 2" key="1">
    <citation type="submission" date="2018-10" db="EMBL/GenBank/DDBJ databases">
        <title>Isolation from cow dung.</title>
        <authorList>
            <person name="Ling L."/>
        </authorList>
    </citation>
    <scope>NUCLEOTIDE SEQUENCE [LARGE SCALE GENOMIC DNA]</scope>
    <source>
        <strain evidence="1 2">NEAU-LL90</strain>
    </source>
</reference>
<dbReference type="EMBL" id="RFFH01000007">
    <property type="protein sequence ID" value="RMI31230.1"/>
    <property type="molecule type" value="Genomic_DNA"/>
</dbReference>